<evidence type="ECO:0000256" key="2">
    <source>
        <dbReference type="ARBA" id="ARBA00007861"/>
    </source>
</evidence>
<dbReference type="InterPro" id="IPR036322">
    <property type="entry name" value="WD40_repeat_dom_sf"/>
</dbReference>
<feature type="region of interest" description="Disordered" evidence="5">
    <location>
        <begin position="395"/>
        <end position="417"/>
    </location>
</feature>
<dbReference type="AlphaFoldDB" id="A0A1C7MEC9"/>
<comment type="function">
    <text evidence="1">Involved in the biogenesis of the 60S ribosomal subunit.</text>
</comment>
<feature type="compositionally biased region" description="Basic and acidic residues" evidence="5">
    <location>
        <begin position="395"/>
        <end position="407"/>
    </location>
</feature>
<dbReference type="EMBL" id="LUGG01000004">
    <property type="protein sequence ID" value="OBZ75240.1"/>
    <property type="molecule type" value="Genomic_DNA"/>
</dbReference>
<dbReference type="Proteomes" id="UP000092993">
    <property type="component" value="Unassembled WGS sequence"/>
</dbReference>
<dbReference type="InterPro" id="IPR015943">
    <property type="entry name" value="WD40/YVTN_repeat-like_dom_sf"/>
</dbReference>
<evidence type="ECO:0000256" key="5">
    <source>
        <dbReference type="SAM" id="MobiDB-lite"/>
    </source>
</evidence>
<dbReference type="InterPro" id="IPR037379">
    <property type="entry name" value="WDR74/Nsa1"/>
</dbReference>
<gene>
    <name evidence="6" type="primary">WDR74</name>
    <name evidence="6" type="ORF">A0H81_04424</name>
</gene>
<evidence type="ECO:0000256" key="3">
    <source>
        <dbReference type="ARBA" id="ARBA00011187"/>
    </source>
</evidence>
<dbReference type="GO" id="GO:0042273">
    <property type="term" value="P:ribosomal large subunit biogenesis"/>
    <property type="evidence" value="ECO:0007669"/>
    <property type="project" value="InterPro"/>
</dbReference>
<protein>
    <recommendedName>
        <fullName evidence="4">Ribosome biogenesis protein NSA1</fullName>
    </recommendedName>
</protein>
<evidence type="ECO:0000256" key="4">
    <source>
        <dbReference type="ARBA" id="ARBA00014234"/>
    </source>
</evidence>
<name>A0A1C7MEC9_GRIFR</name>
<feature type="compositionally biased region" description="Basic residues" evidence="5">
    <location>
        <begin position="408"/>
        <end position="417"/>
    </location>
</feature>
<dbReference type="STRING" id="5627.A0A1C7MEC9"/>
<comment type="subunit">
    <text evidence="3">Component of the pre-66S ribosomal particle.</text>
</comment>
<comment type="similarity">
    <text evidence="2">Belongs to the NSA1 family.</text>
</comment>
<sequence length="417" mass="45537">MPRFFVGDELGAVKSIRYTPEENNKEWKVESNILVAGGSSGKTKAVQKLALQRDASSVTLLTAVRADGSSSSYRVKEDSSVDVLHEWTEPRLKSGQRYVGLAMSESGIYTCTSNGALRLTKLGADESASTSEAASLPMRLCDWRLSSDGNTFAYGGDEVELSVWDAEQAFTGTETSVPTIAESKKRKRVDQLIPGEIWRAKNVSNDNLNLRQPVHITALTYLETPTSTSHNHLVTGTQLGNVRRYDTRAARRPVSDWKGVGKIGGVSAIEKGLSEHEIFVADHGCNLFALDLRNGRTIYGYQGISGAVSSLAPAPSLLASASQDRFLRLHSTFPPLLKAGQQDKKGAILDKLYVKVIPTAVIWDCSPDIALEKTFSNDEEDEGAADDVWDVMENVHSDNEGDEDTKVRRNAKKSRAT</sequence>
<comment type="caution">
    <text evidence="6">The sequence shown here is derived from an EMBL/GenBank/DDBJ whole genome shotgun (WGS) entry which is preliminary data.</text>
</comment>
<dbReference type="CDD" id="cd22857">
    <property type="entry name" value="WDR74"/>
    <property type="match status" value="1"/>
</dbReference>
<dbReference type="SUPFAM" id="SSF50978">
    <property type="entry name" value="WD40 repeat-like"/>
    <property type="match status" value="1"/>
</dbReference>
<dbReference type="PANTHER" id="PTHR16038">
    <property type="entry name" value="NOP SEVEN ASSOCIATED PROTEIN 1"/>
    <property type="match status" value="1"/>
</dbReference>
<proteinExistence type="inferred from homology"/>
<accession>A0A1C7MEC9</accession>
<evidence type="ECO:0000256" key="1">
    <source>
        <dbReference type="ARBA" id="ARBA00002889"/>
    </source>
</evidence>
<evidence type="ECO:0000313" key="7">
    <source>
        <dbReference type="Proteomes" id="UP000092993"/>
    </source>
</evidence>
<dbReference type="GO" id="GO:0005730">
    <property type="term" value="C:nucleolus"/>
    <property type="evidence" value="ECO:0007669"/>
    <property type="project" value="InterPro"/>
</dbReference>
<organism evidence="6 7">
    <name type="scientific">Grifola frondosa</name>
    <name type="common">Maitake</name>
    <name type="synonym">Polyporus frondosus</name>
    <dbReference type="NCBI Taxonomy" id="5627"/>
    <lineage>
        <taxon>Eukaryota</taxon>
        <taxon>Fungi</taxon>
        <taxon>Dikarya</taxon>
        <taxon>Basidiomycota</taxon>
        <taxon>Agaricomycotina</taxon>
        <taxon>Agaricomycetes</taxon>
        <taxon>Polyporales</taxon>
        <taxon>Grifolaceae</taxon>
        <taxon>Grifola</taxon>
    </lineage>
</organism>
<reference evidence="6 7" key="1">
    <citation type="submission" date="2016-03" db="EMBL/GenBank/DDBJ databases">
        <title>Whole genome sequencing of Grifola frondosa 9006-11.</title>
        <authorList>
            <person name="Min B."/>
            <person name="Park H."/>
            <person name="Kim J.-G."/>
            <person name="Cho H."/>
            <person name="Oh Y.-L."/>
            <person name="Kong W.-S."/>
            <person name="Choi I.-G."/>
        </authorList>
    </citation>
    <scope>NUCLEOTIDE SEQUENCE [LARGE SCALE GENOMIC DNA]</scope>
    <source>
        <strain evidence="6 7">9006-11</strain>
    </source>
</reference>
<dbReference type="GO" id="GO:0030687">
    <property type="term" value="C:preribosome, large subunit precursor"/>
    <property type="evidence" value="ECO:0007669"/>
    <property type="project" value="TreeGrafter"/>
</dbReference>
<dbReference type="OMA" id="PRRANIT"/>
<dbReference type="OrthoDB" id="18388at2759"/>
<evidence type="ECO:0000313" key="6">
    <source>
        <dbReference type="EMBL" id="OBZ75240.1"/>
    </source>
</evidence>
<dbReference type="PANTHER" id="PTHR16038:SF4">
    <property type="entry name" value="WD REPEAT-CONTAINING PROTEIN 74"/>
    <property type="match status" value="1"/>
</dbReference>
<keyword evidence="7" id="KW-1185">Reference proteome</keyword>
<dbReference type="Gene3D" id="2.130.10.10">
    <property type="entry name" value="YVTN repeat-like/Quinoprotein amine dehydrogenase"/>
    <property type="match status" value="2"/>
</dbReference>